<dbReference type="Proteomes" id="UP000503336">
    <property type="component" value="Chromosome"/>
</dbReference>
<organism evidence="2 3">
    <name type="scientific">Pikeienuella piscinae</name>
    <dbReference type="NCBI Taxonomy" id="2748098"/>
    <lineage>
        <taxon>Bacteria</taxon>
        <taxon>Pseudomonadati</taxon>
        <taxon>Pseudomonadota</taxon>
        <taxon>Alphaproteobacteria</taxon>
        <taxon>Rhodobacterales</taxon>
        <taxon>Paracoccaceae</taxon>
        <taxon>Pikeienuella</taxon>
    </lineage>
</organism>
<dbReference type="AlphaFoldDB" id="A0A7M3T6E9"/>
<keyword evidence="3" id="KW-1185">Reference proteome</keyword>
<sequence>MEVKFANDDLARICTDDAHKIGLPVAVIKAARKTLLKLEAATFESDLFNLGGLDYKIRKGAENGTRQVRVNRQYRIFFTVSGEGAGAVATVTFIGDPH</sequence>
<dbReference type="EMBL" id="CP049056">
    <property type="protein sequence ID" value="QIE57580.1"/>
    <property type="molecule type" value="Genomic_DNA"/>
</dbReference>
<gene>
    <name evidence="1" type="ORF">G5B40_04550</name>
    <name evidence="2" type="ORF">G5B40_20285</name>
</gene>
<dbReference type="RefSeq" id="WP_165095586.1">
    <property type="nucleotide sequence ID" value="NZ_CP049056.1"/>
</dbReference>
<evidence type="ECO:0008006" key="4">
    <source>
        <dbReference type="Google" id="ProtNLM"/>
    </source>
</evidence>
<dbReference type="InterPro" id="IPR035093">
    <property type="entry name" value="RelE/ParE_toxin_dom_sf"/>
</dbReference>
<dbReference type="InterPro" id="IPR007711">
    <property type="entry name" value="HigB-1"/>
</dbReference>
<name>A0A7M3T6E9_9RHOB</name>
<reference evidence="2 3" key="1">
    <citation type="submission" date="2020-02" db="EMBL/GenBank/DDBJ databases">
        <title>complete genome sequence of Rhodobacteraceae bacterium.</title>
        <authorList>
            <person name="Park J."/>
            <person name="Kim Y.-S."/>
            <person name="Kim K.-H."/>
        </authorList>
    </citation>
    <scope>NUCLEOTIDE SEQUENCE [LARGE SCALE GENOMIC DNA]</scope>
    <source>
        <strain evidence="2 3">RR4-56</strain>
    </source>
</reference>
<dbReference type="Pfam" id="PF05015">
    <property type="entry name" value="HigB-like_toxin"/>
    <property type="match status" value="1"/>
</dbReference>
<protein>
    <recommendedName>
        <fullName evidence="4">Plasmid maintenance system killer protein</fullName>
    </recommendedName>
</protein>
<dbReference type="EMBL" id="CP049056">
    <property type="protein sequence ID" value="QIE54775.1"/>
    <property type="molecule type" value="Genomic_DNA"/>
</dbReference>
<evidence type="ECO:0000313" key="3">
    <source>
        <dbReference type="Proteomes" id="UP000503336"/>
    </source>
</evidence>
<accession>A0A7M3T6E9</accession>
<dbReference type="KEGG" id="hdh:G5B40_04550"/>
<proteinExistence type="predicted"/>
<dbReference type="Gene3D" id="3.30.2310.20">
    <property type="entry name" value="RelE-like"/>
    <property type="match status" value="1"/>
</dbReference>
<evidence type="ECO:0000313" key="1">
    <source>
        <dbReference type="EMBL" id="QIE54775.1"/>
    </source>
</evidence>
<evidence type="ECO:0000313" key="2">
    <source>
        <dbReference type="EMBL" id="QIE57580.1"/>
    </source>
</evidence>
<dbReference type="KEGG" id="hdh:G5B40_20285"/>